<dbReference type="InterPro" id="IPR050883">
    <property type="entry name" value="PNGase"/>
</dbReference>
<dbReference type="EMBL" id="MBUA01000029">
    <property type="protein sequence ID" value="MBC6492694.1"/>
    <property type="molecule type" value="Genomic_DNA"/>
</dbReference>
<dbReference type="InterPro" id="IPR008928">
    <property type="entry name" value="6-hairpin_glycosidase_sf"/>
</dbReference>
<keyword evidence="3" id="KW-0106">Calcium</keyword>
<evidence type="ECO:0000256" key="3">
    <source>
        <dbReference type="ARBA" id="ARBA00022837"/>
    </source>
</evidence>
<comment type="subunit">
    <text evidence="2">Monomer.</text>
</comment>
<dbReference type="PANTHER" id="PTHR12143">
    <property type="entry name" value="PEPTIDE N-GLYCANASE PNGASE -RELATED"/>
    <property type="match status" value="1"/>
</dbReference>
<dbReference type="SUPFAM" id="SSF48208">
    <property type="entry name" value="Six-hairpin glycosidases"/>
    <property type="match status" value="1"/>
</dbReference>
<protein>
    <submittedName>
        <fullName evidence="7">Alpha-mannosidase</fullName>
    </submittedName>
</protein>
<dbReference type="Gene3D" id="2.70.98.10">
    <property type="match status" value="1"/>
</dbReference>
<comment type="cofactor">
    <cofactor evidence="1">
        <name>Ca(2+)</name>
        <dbReference type="ChEBI" id="CHEBI:29108"/>
    </cofactor>
</comment>
<feature type="signal peptide" evidence="4">
    <location>
        <begin position="1"/>
        <end position="22"/>
    </location>
</feature>
<proteinExistence type="predicted"/>
<keyword evidence="8" id="KW-1185">Reference proteome</keyword>
<evidence type="ECO:0000313" key="8">
    <source>
        <dbReference type="Proteomes" id="UP000765802"/>
    </source>
</evidence>
<organism evidence="7 8">
    <name type="scientific">Flavihumibacter stibioxidans</name>
    <dbReference type="NCBI Taxonomy" id="1834163"/>
    <lineage>
        <taxon>Bacteria</taxon>
        <taxon>Pseudomonadati</taxon>
        <taxon>Bacteroidota</taxon>
        <taxon>Chitinophagia</taxon>
        <taxon>Chitinophagales</taxon>
        <taxon>Chitinophagaceae</taxon>
        <taxon>Flavihumibacter</taxon>
    </lineage>
</organism>
<keyword evidence="4" id="KW-0732">Signal</keyword>
<comment type="caution">
    <text evidence="7">The sequence shown here is derived from an EMBL/GenBank/DDBJ whole genome shotgun (WGS) entry which is preliminary data.</text>
</comment>
<dbReference type="RefSeq" id="WP_187258016.1">
    <property type="nucleotide sequence ID" value="NZ_JBHULF010000019.1"/>
</dbReference>
<dbReference type="Gene3D" id="3.30.2080.10">
    <property type="entry name" value="GH92 mannosidase domain"/>
    <property type="match status" value="1"/>
</dbReference>
<dbReference type="Pfam" id="PF07971">
    <property type="entry name" value="Glyco_hydro_92"/>
    <property type="match status" value="1"/>
</dbReference>
<dbReference type="InterPro" id="IPR014718">
    <property type="entry name" value="GH-type_carb-bd"/>
</dbReference>
<evidence type="ECO:0000313" key="7">
    <source>
        <dbReference type="EMBL" id="MBC6492694.1"/>
    </source>
</evidence>
<dbReference type="Proteomes" id="UP000765802">
    <property type="component" value="Unassembled WGS sequence"/>
</dbReference>
<dbReference type="InterPro" id="IPR012939">
    <property type="entry name" value="Glyco_hydro_92"/>
</dbReference>
<dbReference type="PANTHER" id="PTHR12143:SF39">
    <property type="entry name" value="SECRETED PROTEIN"/>
    <property type="match status" value="1"/>
</dbReference>
<accession>A0ABR7MCE6</accession>
<evidence type="ECO:0000259" key="6">
    <source>
        <dbReference type="Pfam" id="PF17678"/>
    </source>
</evidence>
<dbReference type="InterPro" id="IPR041371">
    <property type="entry name" value="GH92_N"/>
</dbReference>
<feature type="domain" description="Glycosyl hydrolase family 92 N-terminal" evidence="6">
    <location>
        <begin position="34"/>
        <end position="257"/>
    </location>
</feature>
<dbReference type="InterPro" id="IPR005887">
    <property type="entry name" value="GH92_a_mannosidase_put"/>
</dbReference>
<reference evidence="7 8" key="1">
    <citation type="submission" date="2016-07" db="EMBL/GenBank/DDBJ databases">
        <title>Genome analysis of Flavihumibacter stibioxidans YS-17.</title>
        <authorList>
            <person name="Shi K."/>
            <person name="Han Y."/>
            <person name="Wang G."/>
        </authorList>
    </citation>
    <scope>NUCLEOTIDE SEQUENCE [LARGE SCALE GENOMIC DNA]</scope>
    <source>
        <strain evidence="7 8">YS-17</strain>
    </source>
</reference>
<dbReference type="NCBIfam" id="TIGR01180">
    <property type="entry name" value="aman2_put"/>
    <property type="match status" value="1"/>
</dbReference>
<name>A0ABR7MCE6_9BACT</name>
<evidence type="ECO:0000259" key="5">
    <source>
        <dbReference type="Pfam" id="PF07971"/>
    </source>
</evidence>
<dbReference type="Gene3D" id="1.20.1050.60">
    <property type="entry name" value="alpha-1,2-mannosidase"/>
    <property type="match status" value="1"/>
</dbReference>
<feature type="domain" description="Glycosyl hydrolase family 92" evidence="5">
    <location>
        <begin position="272"/>
        <end position="724"/>
    </location>
</feature>
<dbReference type="Pfam" id="PF17678">
    <property type="entry name" value="Glyco_hydro_92N"/>
    <property type="match status" value="1"/>
</dbReference>
<dbReference type="Gene3D" id="1.20.1610.10">
    <property type="entry name" value="alpha-1,2-mannosidases domains"/>
    <property type="match status" value="1"/>
</dbReference>
<gene>
    <name evidence="7" type="ORF">BC349_16680</name>
</gene>
<feature type="chain" id="PRO_5045637801" evidence="4">
    <location>
        <begin position="23"/>
        <end position="730"/>
    </location>
</feature>
<sequence>MTASRLLVLASLALCNYSPLMAQQNERPVRLTSLVDPFLGTGGHGHVFPGATVPFGMVQLSPDNGDQGWDWCSGYHYSSSTIAGFSHTHLSGTGIGDWCDISVLPLTDTSSAAAEKIKIPFSHKNEKASPGFYELTLGNGVHTSLTASDRVGYHRYNFPGAEGWLRFDMGFQINWDNVTEAGLQLLNDSTLIGYRYSTGWAKGQQVYFAARFSTPVKAHRFIQASGLNNGMATGEKVKSLLQFNTAGKPVELRVALSTVSTEAALTELSASPHSFDATLTAADNSWEKELSKIRINTADREFAGSFYTALYRTCMAPTQFSDRDGRYRNSDGRVLQQPRGKKYTAFSLWDTFRALNPLFTFTQAERLPDLVNSMLSFYRDNGLLPVWDLSTWETNTMTGYHAIPIIADAILKGIPGIDAALAYEAMYKSAHQQQRGTPDYIRFGYLPQDKHGWSVTITLEYAFDDWCIAQVAKKLGKHGDYEYFMKRANSYKNLFDAQTGFMRAKDSAGRFIEPFDPLLSEHGDKGQYIEGTAWQHSFFVPQDVQGLARLYGGRKQLADKLDSLFNSPSELHGDNTSDDISGLIGQYAHGNEPSHHIIYMYTALGYPEKAAEKIKLVVDSMYNPGPDGISGNDDCGQMSAWLVWTTLGMYPMNPSSGEYVFGFPLVESATMQLPNGKTLFIKVKETTAPGAAGIRQIRWNGRKIPVTSITHKALLQGGVLEYTIHRESRP</sequence>
<evidence type="ECO:0000256" key="1">
    <source>
        <dbReference type="ARBA" id="ARBA00001913"/>
    </source>
</evidence>
<evidence type="ECO:0000256" key="2">
    <source>
        <dbReference type="ARBA" id="ARBA00011245"/>
    </source>
</evidence>
<evidence type="ECO:0000256" key="4">
    <source>
        <dbReference type="SAM" id="SignalP"/>
    </source>
</evidence>